<dbReference type="OrthoDB" id="6275777at2759"/>
<evidence type="ECO:0000313" key="2">
    <source>
        <dbReference type="Proteomes" id="UP000267029"/>
    </source>
</evidence>
<name>A0A158QUM9_MESCO</name>
<proteinExistence type="predicted"/>
<dbReference type="EMBL" id="UXSR01005265">
    <property type="protein sequence ID" value="VDD80486.1"/>
    <property type="molecule type" value="Genomic_DNA"/>
</dbReference>
<accession>A0A158QUM9</accession>
<dbReference type="Proteomes" id="UP000267029">
    <property type="component" value="Unassembled WGS sequence"/>
</dbReference>
<dbReference type="AlphaFoldDB" id="A0A158QUM9"/>
<organism evidence="3">
    <name type="scientific">Mesocestoides corti</name>
    <name type="common">Flatworm</name>
    <dbReference type="NCBI Taxonomy" id="53468"/>
    <lineage>
        <taxon>Eukaryota</taxon>
        <taxon>Metazoa</taxon>
        <taxon>Spiralia</taxon>
        <taxon>Lophotrochozoa</taxon>
        <taxon>Platyhelminthes</taxon>
        <taxon>Cestoda</taxon>
        <taxon>Eucestoda</taxon>
        <taxon>Cyclophyllidea</taxon>
        <taxon>Mesocestoididae</taxon>
        <taxon>Mesocestoides</taxon>
    </lineage>
</organism>
<evidence type="ECO:0000313" key="3">
    <source>
        <dbReference type="WBParaSite" id="MCU_002059-RA"/>
    </source>
</evidence>
<evidence type="ECO:0000313" key="1">
    <source>
        <dbReference type="EMBL" id="VDD80486.1"/>
    </source>
</evidence>
<keyword evidence="2" id="KW-1185">Reference proteome</keyword>
<gene>
    <name evidence="1" type="ORF">MCOS_LOCUS6489</name>
</gene>
<reference evidence="3" key="2">
    <citation type="submission" date="2019-11" db="UniProtKB">
        <authorList>
            <consortium name="WormBaseParasite"/>
        </authorList>
    </citation>
    <scope>IDENTIFICATION</scope>
</reference>
<reference evidence="1 2" key="1">
    <citation type="submission" date="2018-10" db="EMBL/GenBank/DDBJ databases">
        <authorList>
            <consortium name="Pathogen Informatics"/>
        </authorList>
    </citation>
    <scope>NUCLEOTIDE SEQUENCE [LARGE SCALE GENOMIC DNA]</scope>
</reference>
<dbReference type="WBParaSite" id="MCU_002059-RA">
    <property type="protein sequence ID" value="MCU_002059-RA"/>
    <property type="gene ID" value="MCU_002059"/>
</dbReference>
<protein>
    <submittedName>
        <fullName evidence="3">Endo/exonuclease/phosphatase domain-containing protein</fullName>
    </submittedName>
</protein>
<sequence length="522" mass="57657">MLQLITRQLGVSVSTKYLDDNKISPPQRQLLCDLTNTLNQATEDSLAGLSMKFEGNPLDLEEVCNLSVIDSQLTLKKTAAVSGMFNYSSYKQLKPTELPDAFSTYGEGTLFLTSGAAGGAPQLVALLPGTSNDSRRLLRAYTIQNPDMELKVSQLETRFMPFSNEVSISYEATYSFSFSVIHVDFTCPTGGLLSHPQGTTIGHVTTQISPFSTAGSPLSSIKIDLDRIKRLSIAYQNEAAWIPIGDFNADALECSIVSHLTNGKRDIQCPSGLHVLRDLDSTERTWEALKDVPDRKLARQGFLLALRRLQDNISLLSIGSNNFTRFAKLSRSCVALRGGEQSQFEVTGLRMLLEAGIYKATNDCLAVIRSVSPYLEKAFVSMNFTDNMSLEKRLLLLFHLYKVGCMAAALSSVIQASVVETEIRPLLLDTKTSKTEFPSVMETDELELDAPSYTHTCTTPLTHLIPQLGNFTPDIWIVRFSASKPVKTEKHLVYECLLSSDGSLTPHCHVLELVDTVWYPDS</sequence>